<dbReference type="Gene3D" id="3.20.20.80">
    <property type="entry name" value="Glycosidases"/>
    <property type="match status" value="1"/>
</dbReference>
<keyword evidence="1" id="KW-0732">Signal</keyword>
<evidence type="ECO:0008006" key="4">
    <source>
        <dbReference type="Google" id="ProtNLM"/>
    </source>
</evidence>
<evidence type="ECO:0000256" key="1">
    <source>
        <dbReference type="SAM" id="SignalP"/>
    </source>
</evidence>
<evidence type="ECO:0000313" key="2">
    <source>
        <dbReference type="EMBL" id="GFG73520.1"/>
    </source>
</evidence>
<evidence type="ECO:0000313" key="3">
    <source>
        <dbReference type="Proteomes" id="UP000465361"/>
    </source>
</evidence>
<feature type="chain" id="PRO_5029574138" description="1,4-beta-xylanase" evidence="1">
    <location>
        <begin position="28"/>
        <end position="376"/>
    </location>
</feature>
<name>A0A7I9XV54_9MYCO</name>
<proteinExistence type="predicted"/>
<feature type="signal peptide" evidence="1">
    <location>
        <begin position="1"/>
        <end position="27"/>
    </location>
</feature>
<sequence>MYRRTVLKLPLLVAAGTVLAHSARAFAEPGRWSADRANRWYQAQGWLVGANYITSNAINQLEMFQPDTYDPRRIDTELGWARSHGLNSVRVFLHDQLWAADRKGFQQRLAQFVAISARHRIKPLFVLFDSCWDPLPRAGRQRAPRPGVHNSGWVQSPGAERLDDRRYMRVLYEYVTGVVAQFRNDDRVLGWDVWNEPDNPARVYRDVERTDKTERVAELLPQVFRWARSVEPRQPLTSAVWQGQWADPARRSAISGMQLDNSDVISFHCYDEPAAFENRIGELTTLGRPILCTEYMARTQGSTIDGVLPIAKQHNVGALNWGLVAGKTQTYFPWDSWDHPYTSVPNVWFHDLLRPDGRPFADNEIQTIRRLTGGQT</sequence>
<gene>
    <name evidence="2" type="ORF">MBOT_08850</name>
</gene>
<protein>
    <recommendedName>
        <fullName evidence="4">1,4-beta-xylanase</fullName>
    </recommendedName>
</protein>
<dbReference type="InterPro" id="IPR017853">
    <property type="entry name" value="GH"/>
</dbReference>
<dbReference type="AlphaFoldDB" id="A0A7I9XV54"/>
<dbReference type="RefSeq" id="WP_163754727.1">
    <property type="nucleotide sequence ID" value="NZ_BLKW01000002.1"/>
</dbReference>
<dbReference type="Proteomes" id="UP000465361">
    <property type="component" value="Unassembled WGS sequence"/>
</dbReference>
<comment type="caution">
    <text evidence="2">The sequence shown here is derived from an EMBL/GenBank/DDBJ whole genome shotgun (WGS) entry which is preliminary data.</text>
</comment>
<organism evidence="2 3">
    <name type="scientific">Mycobacterium botniense</name>
    <dbReference type="NCBI Taxonomy" id="84962"/>
    <lineage>
        <taxon>Bacteria</taxon>
        <taxon>Bacillati</taxon>
        <taxon>Actinomycetota</taxon>
        <taxon>Actinomycetes</taxon>
        <taxon>Mycobacteriales</taxon>
        <taxon>Mycobacteriaceae</taxon>
        <taxon>Mycobacterium</taxon>
    </lineage>
</organism>
<accession>A0A7I9XV54</accession>
<keyword evidence="3" id="KW-1185">Reference proteome</keyword>
<dbReference type="SUPFAM" id="SSF51445">
    <property type="entry name" value="(Trans)glycosidases"/>
    <property type="match status" value="1"/>
</dbReference>
<reference evidence="2 3" key="1">
    <citation type="journal article" date="2019" name="Emerg. Microbes Infect.">
        <title>Comprehensive subspecies identification of 175 nontuberculous mycobacteria species based on 7547 genomic profiles.</title>
        <authorList>
            <person name="Matsumoto Y."/>
            <person name="Kinjo T."/>
            <person name="Motooka D."/>
            <person name="Nabeya D."/>
            <person name="Jung N."/>
            <person name="Uechi K."/>
            <person name="Horii T."/>
            <person name="Iida T."/>
            <person name="Fujita J."/>
            <person name="Nakamura S."/>
        </authorList>
    </citation>
    <scope>NUCLEOTIDE SEQUENCE [LARGE SCALE GENOMIC DNA]</scope>
    <source>
        <strain evidence="2 3">JCM 17322</strain>
    </source>
</reference>
<dbReference type="EMBL" id="BLKW01000002">
    <property type="protein sequence ID" value="GFG73520.1"/>
    <property type="molecule type" value="Genomic_DNA"/>
</dbReference>